<proteinExistence type="predicted"/>
<evidence type="ECO:0000313" key="1">
    <source>
        <dbReference type="EMBL" id="KHG12674.1"/>
    </source>
</evidence>
<dbReference type="Proteomes" id="UP000032142">
    <property type="component" value="Unassembled WGS sequence"/>
</dbReference>
<sequence>MSVGPCLKHGIDNVVRVNVRQCLGHDIDIDMSMSGTWHWPHYESQCYYPKLMRYESSYDVLSATKLISRIKGRRRHRSHYHLKLLV</sequence>
<protein>
    <submittedName>
        <fullName evidence="1">Pre-mRNA 3'-end-processing factor FIP1</fullName>
    </submittedName>
</protein>
<reference evidence="2" key="1">
    <citation type="submission" date="2014-09" db="EMBL/GenBank/DDBJ databases">
        <authorList>
            <person name="Mudge J."/>
            <person name="Ramaraj T."/>
            <person name="Lindquist I.E."/>
            <person name="Bharti A.K."/>
            <person name="Sundararajan A."/>
            <person name="Cameron C.T."/>
            <person name="Woodward J.E."/>
            <person name="May G.D."/>
            <person name="Brubaker C."/>
            <person name="Broadhvest J."/>
            <person name="Wilkins T.A."/>
        </authorList>
    </citation>
    <scope>NUCLEOTIDE SEQUENCE</scope>
    <source>
        <strain evidence="2">cv. AKA8401</strain>
    </source>
</reference>
<gene>
    <name evidence="1" type="ORF">F383_07797</name>
</gene>
<keyword evidence="2" id="KW-1185">Reference proteome</keyword>
<accession>A0A0B0NLJ3</accession>
<dbReference type="AlphaFoldDB" id="A0A0B0NLJ3"/>
<name>A0A0B0NLJ3_GOSAR</name>
<dbReference type="EMBL" id="KN398086">
    <property type="protein sequence ID" value="KHG12674.1"/>
    <property type="molecule type" value="Genomic_DNA"/>
</dbReference>
<organism evidence="1 2">
    <name type="scientific">Gossypium arboreum</name>
    <name type="common">Tree cotton</name>
    <name type="synonym">Gossypium nanking</name>
    <dbReference type="NCBI Taxonomy" id="29729"/>
    <lineage>
        <taxon>Eukaryota</taxon>
        <taxon>Viridiplantae</taxon>
        <taxon>Streptophyta</taxon>
        <taxon>Embryophyta</taxon>
        <taxon>Tracheophyta</taxon>
        <taxon>Spermatophyta</taxon>
        <taxon>Magnoliopsida</taxon>
        <taxon>eudicotyledons</taxon>
        <taxon>Gunneridae</taxon>
        <taxon>Pentapetalae</taxon>
        <taxon>rosids</taxon>
        <taxon>malvids</taxon>
        <taxon>Malvales</taxon>
        <taxon>Malvaceae</taxon>
        <taxon>Malvoideae</taxon>
        <taxon>Gossypium</taxon>
    </lineage>
</organism>
<evidence type="ECO:0000313" key="2">
    <source>
        <dbReference type="Proteomes" id="UP000032142"/>
    </source>
</evidence>